<accession>A0A2T3ARE0</accession>
<proteinExistence type="predicted"/>
<evidence type="ECO:0000313" key="1">
    <source>
        <dbReference type="EMBL" id="PSS08820.1"/>
    </source>
</evidence>
<evidence type="ECO:0000313" key="2">
    <source>
        <dbReference type="Proteomes" id="UP000241818"/>
    </source>
</evidence>
<feature type="non-terminal residue" evidence="1">
    <location>
        <position position="1"/>
    </location>
</feature>
<sequence>RKPRKYLIDKICIAIALRYRSLAFKALRYTIKTLVGTQIKVHLIRSSHALILWTSNSRRVFSWYGSLLRRIMESVIFSSKFWPAACNYFITSYPSSRRATSPGRSSRSSDLHYYGVLSLRETPHMVRQVGFRRCLSTDRLASSKSRFDLSCRCS</sequence>
<dbReference type="AlphaFoldDB" id="A0A2T3ARE0"/>
<keyword evidence="2" id="KW-1185">Reference proteome</keyword>
<dbReference type="Proteomes" id="UP000241818">
    <property type="component" value="Unassembled WGS sequence"/>
</dbReference>
<dbReference type="InParanoid" id="A0A2T3ARE0"/>
<organism evidence="1 2">
    <name type="scientific">Amorphotheca resinae ATCC 22711</name>
    <dbReference type="NCBI Taxonomy" id="857342"/>
    <lineage>
        <taxon>Eukaryota</taxon>
        <taxon>Fungi</taxon>
        <taxon>Dikarya</taxon>
        <taxon>Ascomycota</taxon>
        <taxon>Pezizomycotina</taxon>
        <taxon>Leotiomycetes</taxon>
        <taxon>Helotiales</taxon>
        <taxon>Amorphothecaceae</taxon>
        <taxon>Amorphotheca</taxon>
    </lineage>
</organism>
<name>A0A2T3ARE0_AMORE</name>
<dbReference type="GeneID" id="36573618"/>
<dbReference type="EMBL" id="KZ679018">
    <property type="protein sequence ID" value="PSS08820.1"/>
    <property type="molecule type" value="Genomic_DNA"/>
</dbReference>
<protein>
    <submittedName>
        <fullName evidence="1">Uncharacterized protein</fullName>
    </submittedName>
</protein>
<reference evidence="1 2" key="1">
    <citation type="journal article" date="2018" name="New Phytol.">
        <title>Comparative genomics and transcriptomics depict ericoid mycorrhizal fungi as versatile saprotrophs and plant mutualists.</title>
        <authorList>
            <person name="Martino E."/>
            <person name="Morin E."/>
            <person name="Grelet G.A."/>
            <person name="Kuo A."/>
            <person name="Kohler A."/>
            <person name="Daghino S."/>
            <person name="Barry K.W."/>
            <person name="Cichocki N."/>
            <person name="Clum A."/>
            <person name="Dockter R.B."/>
            <person name="Hainaut M."/>
            <person name="Kuo R.C."/>
            <person name="LaButti K."/>
            <person name="Lindahl B.D."/>
            <person name="Lindquist E.A."/>
            <person name="Lipzen A."/>
            <person name="Khouja H.R."/>
            <person name="Magnuson J."/>
            <person name="Murat C."/>
            <person name="Ohm R.A."/>
            <person name="Singer S.W."/>
            <person name="Spatafora J.W."/>
            <person name="Wang M."/>
            <person name="Veneault-Fourrey C."/>
            <person name="Henrissat B."/>
            <person name="Grigoriev I.V."/>
            <person name="Martin F.M."/>
            <person name="Perotto S."/>
        </authorList>
    </citation>
    <scope>NUCLEOTIDE SEQUENCE [LARGE SCALE GENOMIC DNA]</scope>
    <source>
        <strain evidence="1 2">ATCC 22711</strain>
    </source>
</reference>
<dbReference type="RefSeq" id="XP_024717218.1">
    <property type="nucleotide sequence ID" value="XM_024865537.1"/>
</dbReference>
<gene>
    <name evidence="1" type="ORF">M430DRAFT_271653</name>
</gene>